<dbReference type="STRING" id="595528.E9C372"/>
<dbReference type="PhylomeDB" id="E9C372"/>
<protein>
    <submittedName>
        <fullName evidence="5">Hydrolase</fullName>
    </submittedName>
</protein>
<feature type="coiled-coil region" evidence="3">
    <location>
        <begin position="171"/>
        <end position="198"/>
    </location>
</feature>
<dbReference type="OrthoDB" id="190201at2759"/>
<dbReference type="RefSeq" id="XP_011270151.1">
    <property type="nucleotide sequence ID" value="XM_011271849.1"/>
</dbReference>
<dbReference type="InterPro" id="IPR029058">
    <property type="entry name" value="AB_hydrolase_fold"/>
</dbReference>
<dbReference type="InterPro" id="IPR000073">
    <property type="entry name" value="AB_hydrolase_1"/>
</dbReference>
<evidence type="ECO:0000313" key="6">
    <source>
        <dbReference type="Proteomes" id="UP000008743"/>
    </source>
</evidence>
<sequence length="313" mass="33619">MAAALVGQHAAGAIARQFSLPLRGGLGTVYGKAWGPVTGKRVLGVHGWMDNAGTFDRLAPYLPSDIQLVAVDLPGHGLSYHKKATYLMVDYVQDVKRIVDALGWTRFTYMGHSNGAAIGAMFAGTFPEMVERLLLIEGLAPFPGTDESAPEHLRAGIESNAALLGKPGKPYDSASAAIAKMRENNKALTEEAVQCLAARGMTTNSDGTTKFNHDPFLRANSLQRINVKQFHAFLGRVVAPTMIIRAKGGWPFPVDYFQGCVDVLSKSTSDFEFVDVEGDHHVHLTNPQNVAAAAHRFLEKSSVGAGTQTASML</sequence>
<dbReference type="PANTHER" id="PTHR43798">
    <property type="entry name" value="MONOACYLGLYCEROL LIPASE"/>
    <property type="match status" value="1"/>
</dbReference>
<feature type="domain" description="AB hydrolase-1" evidence="4">
    <location>
        <begin position="42"/>
        <end position="287"/>
    </location>
</feature>
<comment type="similarity">
    <text evidence="1">Belongs to the AB hydrolase superfamily.</text>
</comment>
<dbReference type="AlphaFoldDB" id="E9C372"/>
<organism evidence="5 6">
    <name type="scientific">Capsaspora owczarzaki (strain ATCC 30864)</name>
    <dbReference type="NCBI Taxonomy" id="595528"/>
    <lineage>
        <taxon>Eukaryota</taxon>
        <taxon>Filasterea</taxon>
        <taxon>Capsaspora</taxon>
    </lineage>
</organism>
<keyword evidence="3" id="KW-0175">Coiled coil</keyword>
<dbReference type="ESTHER" id="capo3-e9c372">
    <property type="family name" value="SERHL"/>
</dbReference>
<dbReference type="SUPFAM" id="SSF53474">
    <property type="entry name" value="alpha/beta-Hydrolases"/>
    <property type="match status" value="1"/>
</dbReference>
<dbReference type="InParanoid" id="E9C372"/>
<dbReference type="OMA" id="HGWMDVS"/>
<dbReference type="RefSeq" id="XP_004348761.1">
    <property type="nucleotide sequence ID" value="XM_004348711.2"/>
</dbReference>
<dbReference type="Gene3D" id="3.40.50.1820">
    <property type="entry name" value="alpha/beta hydrolase"/>
    <property type="match status" value="1"/>
</dbReference>
<dbReference type="GO" id="GO:0016020">
    <property type="term" value="C:membrane"/>
    <property type="evidence" value="ECO:0007669"/>
    <property type="project" value="TreeGrafter"/>
</dbReference>
<accession>E9C372</accession>
<dbReference type="Pfam" id="PF00561">
    <property type="entry name" value="Abhydrolase_1"/>
    <property type="match status" value="1"/>
</dbReference>
<dbReference type="InterPro" id="IPR050266">
    <property type="entry name" value="AB_hydrolase_sf"/>
</dbReference>
<dbReference type="PRINTS" id="PR00111">
    <property type="entry name" value="ABHYDROLASE"/>
</dbReference>
<evidence type="ECO:0000313" key="5">
    <source>
        <dbReference type="EMBL" id="KJE90753.1"/>
    </source>
</evidence>
<gene>
    <name evidence="5" type="ORF">CAOG_002011</name>
</gene>
<name>E9C372_CAPO3</name>
<evidence type="ECO:0000256" key="2">
    <source>
        <dbReference type="ARBA" id="ARBA00022801"/>
    </source>
</evidence>
<proteinExistence type="inferred from homology"/>
<reference evidence="6" key="1">
    <citation type="submission" date="2011-02" db="EMBL/GenBank/DDBJ databases">
        <title>The Genome Sequence of Capsaspora owczarzaki ATCC 30864.</title>
        <authorList>
            <person name="Russ C."/>
            <person name="Cuomo C."/>
            <person name="Burger G."/>
            <person name="Gray M.W."/>
            <person name="Holland P.W.H."/>
            <person name="King N."/>
            <person name="Lang F.B.F."/>
            <person name="Roger A.J."/>
            <person name="Ruiz-Trillo I."/>
            <person name="Young S.K."/>
            <person name="Zeng Q."/>
            <person name="Gargeya S."/>
            <person name="Alvarado L."/>
            <person name="Berlin A."/>
            <person name="Chapman S.B."/>
            <person name="Chen Z."/>
            <person name="Freedman E."/>
            <person name="Gellesch M."/>
            <person name="Goldberg J."/>
            <person name="Griggs A."/>
            <person name="Gujja S."/>
            <person name="Heilman E."/>
            <person name="Heiman D."/>
            <person name="Howarth C."/>
            <person name="Mehta T."/>
            <person name="Neiman D."/>
            <person name="Pearson M."/>
            <person name="Roberts A."/>
            <person name="Saif S."/>
            <person name="Shea T."/>
            <person name="Shenoy N."/>
            <person name="Sisk P."/>
            <person name="Stolte C."/>
            <person name="Sykes S."/>
            <person name="White J."/>
            <person name="Yandava C."/>
            <person name="Haas B."/>
            <person name="Nusbaum C."/>
            <person name="Birren B."/>
        </authorList>
    </citation>
    <scope>NUCLEOTIDE SEQUENCE</scope>
    <source>
        <strain evidence="6">ATCC 30864</strain>
    </source>
</reference>
<dbReference type="EMBL" id="KE346362">
    <property type="protein sequence ID" value="KJE90753.1"/>
    <property type="molecule type" value="Genomic_DNA"/>
</dbReference>
<evidence type="ECO:0000256" key="1">
    <source>
        <dbReference type="ARBA" id="ARBA00008645"/>
    </source>
</evidence>
<keyword evidence="6" id="KW-1185">Reference proteome</keyword>
<evidence type="ECO:0000256" key="3">
    <source>
        <dbReference type="SAM" id="Coils"/>
    </source>
</evidence>
<dbReference type="GO" id="GO:0016787">
    <property type="term" value="F:hydrolase activity"/>
    <property type="evidence" value="ECO:0007669"/>
    <property type="project" value="UniProtKB-KW"/>
</dbReference>
<dbReference type="eggNOG" id="KOG1454">
    <property type="taxonomic scope" value="Eukaryota"/>
</dbReference>
<dbReference type="Proteomes" id="UP000008743">
    <property type="component" value="Unassembled WGS sequence"/>
</dbReference>
<evidence type="ECO:0000259" key="4">
    <source>
        <dbReference type="Pfam" id="PF00561"/>
    </source>
</evidence>
<keyword evidence="2 5" id="KW-0378">Hydrolase</keyword>
<dbReference type="PANTHER" id="PTHR43798:SF14">
    <property type="entry name" value="SERINE HYDROLASE-LIKE PROTEIN DDB_G0286239"/>
    <property type="match status" value="1"/>
</dbReference>